<evidence type="ECO:0000256" key="1">
    <source>
        <dbReference type="ARBA" id="ARBA00038310"/>
    </source>
</evidence>
<comment type="caution">
    <text evidence="3">The sequence shown here is derived from an EMBL/GenBank/DDBJ whole genome shotgun (WGS) entry which is preliminary data.</text>
</comment>
<evidence type="ECO:0000259" key="2">
    <source>
        <dbReference type="Pfam" id="PF04909"/>
    </source>
</evidence>
<dbReference type="InterPro" id="IPR052350">
    <property type="entry name" value="Metallo-dep_Lactonases"/>
</dbReference>
<dbReference type="Proteomes" id="UP000765160">
    <property type="component" value="Unassembled WGS sequence"/>
</dbReference>
<dbReference type="RefSeq" id="WP_168047777.1">
    <property type="nucleotide sequence ID" value="NZ_JAAVTX010000002.1"/>
</dbReference>
<feature type="domain" description="Amidohydrolase-related" evidence="2">
    <location>
        <begin position="34"/>
        <end position="340"/>
    </location>
</feature>
<comment type="similarity">
    <text evidence="1">Belongs to the metallo-dependent hydrolases superfamily.</text>
</comment>
<reference evidence="3 4" key="1">
    <citation type="submission" date="2020-03" db="EMBL/GenBank/DDBJ databases">
        <title>Roseomonas selenitidurans sp. nov. isolated from soil.</title>
        <authorList>
            <person name="Liu H."/>
        </authorList>
    </citation>
    <scope>NUCLEOTIDE SEQUENCE [LARGE SCALE GENOMIC DNA]</scope>
    <source>
        <strain evidence="3 4">JCM 15073</strain>
    </source>
</reference>
<dbReference type="PANTHER" id="PTHR43569:SF1">
    <property type="entry name" value="BLL3371 PROTEIN"/>
    <property type="match status" value="1"/>
</dbReference>
<protein>
    <submittedName>
        <fullName evidence="3">Amidohydrolase family protein</fullName>
    </submittedName>
</protein>
<proteinExistence type="inferred from homology"/>
<keyword evidence="4" id="KW-1185">Reference proteome</keyword>
<dbReference type="SUPFAM" id="SSF51556">
    <property type="entry name" value="Metallo-dependent hydrolases"/>
    <property type="match status" value="1"/>
</dbReference>
<evidence type="ECO:0000313" key="4">
    <source>
        <dbReference type="Proteomes" id="UP000765160"/>
    </source>
</evidence>
<accession>A0ABX1EUT4</accession>
<dbReference type="EMBL" id="JAAVTX010000002">
    <property type="protein sequence ID" value="NKE44093.1"/>
    <property type="molecule type" value="Genomic_DNA"/>
</dbReference>
<dbReference type="Gene3D" id="3.20.20.140">
    <property type="entry name" value="Metal-dependent hydrolases"/>
    <property type="match status" value="1"/>
</dbReference>
<gene>
    <name evidence="3" type="ORF">HB662_04855</name>
</gene>
<dbReference type="Pfam" id="PF04909">
    <property type="entry name" value="Amidohydro_2"/>
    <property type="match status" value="1"/>
</dbReference>
<dbReference type="InterPro" id="IPR032466">
    <property type="entry name" value="Metal_Hydrolase"/>
</dbReference>
<organism evidence="3 4">
    <name type="scientific">Falsiroseomonas frigidaquae</name>
    <dbReference type="NCBI Taxonomy" id="487318"/>
    <lineage>
        <taxon>Bacteria</taxon>
        <taxon>Pseudomonadati</taxon>
        <taxon>Pseudomonadota</taxon>
        <taxon>Alphaproteobacteria</taxon>
        <taxon>Acetobacterales</taxon>
        <taxon>Roseomonadaceae</taxon>
        <taxon>Falsiroseomonas</taxon>
    </lineage>
</organism>
<name>A0ABX1EUT4_9PROT</name>
<evidence type="ECO:0000313" key="3">
    <source>
        <dbReference type="EMBL" id="NKE44093.1"/>
    </source>
</evidence>
<dbReference type="InterPro" id="IPR006680">
    <property type="entry name" value="Amidohydro-rel"/>
</dbReference>
<dbReference type="PANTHER" id="PTHR43569">
    <property type="entry name" value="AMIDOHYDROLASE"/>
    <property type="match status" value="1"/>
</dbReference>
<sequence length="347" mass="37655">MAQEAGPKSPHVPVREAWLAQHREPILEPSLPVIDPHHHLWDDHRGRYLAEELSADVGAGHNILATVFIECRAMWRQTGPEALRPVGETEFVADIAARHQGPTRLAAGIVAHAELRLGDAVAEVLEAHAAAAGGRLRGIRHISAHDADPAVQSTSVPPPAGLLGDAAFRRGFAQLARHGLSFDAWLYHTQLHELLDLARAFPETTIVLDHVGGPIGVARYATMRAEVAAHWRAGITALAACPNVVVKLGGLGMRVGGFNLHEPALPPTSEQLASLFRPWIEPCIQAFGPARCMFESNFPVDKGCCDYAVLWNAFKRMSTGFNPAERAALFAGTAARIYRLNMEETPR</sequence>